<evidence type="ECO:0000256" key="4">
    <source>
        <dbReference type="SAM" id="SignalP"/>
    </source>
</evidence>
<dbReference type="GO" id="GO:0016787">
    <property type="term" value="F:hydrolase activity"/>
    <property type="evidence" value="ECO:0007669"/>
    <property type="project" value="UniProtKB-KW"/>
</dbReference>
<feature type="signal peptide" evidence="4">
    <location>
        <begin position="1"/>
        <end position="21"/>
    </location>
</feature>
<keyword evidence="2" id="KW-0175">Coiled coil</keyword>
<accession>A0ABW0LWX8</accession>
<dbReference type="Gene3D" id="2.70.70.10">
    <property type="entry name" value="Glucose Permease (Domain IIA)"/>
    <property type="match status" value="1"/>
</dbReference>
<keyword evidence="7" id="KW-0378">Hydrolase</keyword>
<dbReference type="PANTHER" id="PTHR21666:SF270">
    <property type="entry name" value="MUREIN HYDROLASE ACTIVATOR ENVC"/>
    <property type="match status" value="1"/>
</dbReference>
<feature type="coiled-coil region" evidence="2">
    <location>
        <begin position="184"/>
        <end position="250"/>
    </location>
</feature>
<dbReference type="InterPro" id="IPR050570">
    <property type="entry name" value="Cell_wall_metabolism_enzyme"/>
</dbReference>
<organism evidence="7 8">
    <name type="scientific">Cohnella suwonensis</name>
    <dbReference type="NCBI Taxonomy" id="696072"/>
    <lineage>
        <taxon>Bacteria</taxon>
        <taxon>Bacillati</taxon>
        <taxon>Bacillota</taxon>
        <taxon>Bacilli</taxon>
        <taxon>Bacillales</taxon>
        <taxon>Paenibacillaceae</taxon>
        <taxon>Cohnella</taxon>
    </lineage>
</organism>
<dbReference type="RefSeq" id="WP_209745501.1">
    <property type="nucleotide sequence ID" value="NZ_JBHSMH010000041.1"/>
</dbReference>
<dbReference type="InterPro" id="IPR011055">
    <property type="entry name" value="Dup_hybrid_motif"/>
</dbReference>
<dbReference type="CDD" id="cd12797">
    <property type="entry name" value="M23_peptidase"/>
    <property type="match status" value="1"/>
</dbReference>
<name>A0ABW0LWX8_9BACL</name>
<feature type="region of interest" description="Disordered" evidence="3">
    <location>
        <begin position="44"/>
        <end position="64"/>
    </location>
</feature>
<feature type="chain" id="PRO_5045259956" evidence="4">
    <location>
        <begin position="22"/>
        <end position="393"/>
    </location>
</feature>
<evidence type="ECO:0000259" key="6">
    <source>
        <dbReference type="Pfam" id="PF24568"/>
    </source>
</evidence>
<dbReference type="InterPro" id="IPR057309">
    <property type="entry name" value="PcsB_CC"/>
</dbReference>
<evidence type="ECO:0000256" key="3">
    <source>
        <dbReference type="SAM" id="MobiDB-lite"/>
    </source>
</evidence>
<dbReference type="Gene3D" id="6.10.250.3150">
    <property type="match status" value="1"/>
</dbReference>
<dbReference type="EMBL" id="JBHSMH010000041">
    <property type="protein sequence ID" value="MFC5469765.1"/>
    <property type="molecule type" value="Genomic_DNA"/>
</dbReference>
<protein>
    <submittedName>
        <fullName evidence="7">Murein hydrolase activator EnvC family protein</fullName>
    </submittedName>
</protein>
<feature type="domain" description="M23ase beta-sheet core" evidence="5">
    <location>
        <begin position="290"/>
        <end position="386"/>
    </location>
</feature>
<proteinExistence type="predicted"/>
<dbReference type="Pfam" id="PF24568">
    <property type="entry name" value="CC_PcsB"/>
    <property type="match status" value="1"/>
</dbReference>
<evidence type="ECO:0000256" key="2">
    <source>
        <dbReference type="SAM" id="Coils"/>
    </source>
</evidence>
<evidence type="ECO:0000256" key="1">
    <source>
        <dbReference type="ARBA" id="ARBA00022729"/>
    </source>
</evidence>
<feature type="domain" description="Peptidoglycan hydrolase PcsB coiled-coil" evidence="6">
    <location>
        <begin position="106"/>
        <end position="178"/>
    </location>
</feature>
<keyword evidence="1 4" id="KW-0732">Signal</keyword>
<dbReference type="Pfam" id="PF01551">
    <property type="entry name" value="Peptidase_M23"/>
    <property type="match status" value="1"/>
</dbReference>
<reference evidence="8" key="1">
    <citation type="journal article" date="2019" name="Int. J. Syst. Evol. Microbiol.">
        <title>The Global Catalogue of Microorganisms (GCM) 10K type strain sequencing project: providing services to taxonomists for standard genome sequencing and annotation.</title>
        <authorList>
            <consortium name="The Broad Institute Genomics Platform"/>
            <consortium name="The Broad Institute Genome Sequencing Center for Infectious Disease"/>
            <person name="Wu L."/>
            <person name="Ma J."/>
        </authorList>
    </citation>
    <scope>NUCLEOTIDE SEQUENCE [LARGE SCALE GENOMIC DNA]</scope>
    <source>
        <strain evidence="8">CCUG 57113</strain>
    </source>
</reference>
<gene>
    <name evidence="7" type="ORF">ACFPPD_13610</name>
</gene>
<dbReference type="Proteomes" id="UP001596105">
    <property type="component" value="Unassembled WGS sequence"/>
</dbReference>
<sequence length="393" mass="44355">MKRKIALVLALLLTVAMVLRPYDGQALSELEKIDRDLKKLQQEMAKAQKNQKNAERSVKDLTGKQEATKDDIQNLLNKIDGVSKKMQDTTIKIQAAEDKLYETGQQLEDAIRQRDNRMELMDARVRMAYTSGPVSFLDVLLSAKSFTDFLGRMDVVESITSQDRNIAEEKKKYTEEVADMKVQRESELADVQKLYKELQSHQAELRQDEADKEVLMSKIAKQIDDNEEISEEAQEQIKEFAKKVAALQAKKNKIKNYYTGGKLGMPLKSAWRETSPFGYRTHPVTGKRKLHNGLDMAAPKGTPIYAAETGVVMFAQWMSGYGNVIFINHGGGLWTVYGHIMTGGLLVEKDQTVKRGQKIALVGSTGVSTGYHLHFEVRKNSEPVNPKPYLNLK</sequence>
<evidence type="ECO:0000313" key="8">
    <source>
        <dbReference type="Proteomes" id="UP001596105"/>
    </source>
</evidence>
<evidence type="ECO:0000313" key="7">
    <source>
        <dbReference type="EMBL" id="MFC5469765.1"/>
    </source>
</evidence>
<keyword evidence="8" id="KW-1185">Reference proteome</keyword>
<dbReference type="SUPFAM" id="SSF51261">
    <property type="entry name" value="Duplicated hybrid motif"/>
    <property type="match status" value="1"/>
</dbReference>
<comment type="caution">
    <text evidence="7">The sequence shown here is derived from an EMBL/GenBank/DDBJ whole genome shotgun (WGS) entry which is preliminary data.</text>
</comment>
<dbReference type="PANTHER" id="PTHR21666">
    <property type="entry name" value="PEPTIDASE-RELATED"/>
    <property type="match status" value="1"/>
</dbReference>
<dbReference type="InterPro" id="IPR016047">
    <property type="entry name" value="M23ase_b-sheet_dom"/>
</dbReference>
<evidence type="ECO:0000259" key="5">
    <source>
        <dbReference type="Pfam" id="PF01551"/>
    </source>
</evidence>
<feature type="compositionally biased region" description="Basic and acidic residues" evidence="3">
    <location>
        <begin position="52"/>
        <end position="64"/>
    </location>
</feature>